<keyword evidence="1" id="KW-1133">Transmembrane helix</keyword>
<keyword evidence="1" id="KW-0472">Membrane</keyword>
<feature type="transmembrane region" description="Helical" evidence="1">
    <location>
        <begin position="52"/>
        <end position="72"/>
    </location>
</feature>
<organism evidence="2 3">
    <name type="scientific">Panagrolaimus davidi</name>
    <dbReference type="NCBI Taxonomy" id="227884"/>
    <lineage>
        <taxon>Eukaryota</taxon>
        <taxon>Metazoa</taxon>
        <taxon>Ecdysozoa</taxon>
        <taxon>Nematoda</taxon>
        <taxon>Chromadorea</taxon>
        <taxon>Rhabditida</taxon>
        <taxon>Tylenchina</taxon>
        <taxon>Panagrolaimomorpha</taxon>
        <taxon>Panagrolaimoidea</taxon>
        <taxon>Panagrolaimidae</taxon>
        <taxon>Panagrolaimus</taxon>
    </lineage>
</organism>
<evidence type="ECO:0000313" key="3">
    <source>
        <dbReference type="WBParaSite" id="PDA_v2.g28468.t1"/>
    </source>
</evidence>
<accession>A0A914QG91</accession>
<name>A0A914QG91_9BILA</name>
<evidence type="ECO:0000313" key="2">
    <source>
        <dbReference type="Proteomes" id="UP000887578"/>
    </source>
</evidence>
<keyword evidence="1" id="KW-0812">Transmembrane</keyword>
<proteinExistence type="predicted"/>
<dbReference type="Proteomes" id="UP000887578">
    <property type="component" value="Unplaced"/>
</dbReference>
<dbReference type="AlphaFoldDB" id="A0A914QG91"/>
<evidence type="ECO:0000256" key="1">
    <source>
        <dbReference type="SAM" id="Phobius"/>
    </source>
</evidence>
<dbReference type="WBParaSite" id="PDA_v2.g28468.t1">
    <property type="protein sequence ID" value="PDA_v2.g28468.t1"/>
    <property type="gene ID" value="PDA_v2.g28468"/>
</dbReference>
<protein>
    <submittedName>
        <fullName evidence="3">Uncharacterized protein</fullName>
    </submittedName>
</protein>
<reference evidence="3" key="1">
    <citation type="submission" date="2022-11" db="UniProtKB">
        <authorList>
            <consortium name="WormBaseParasite"/>
        </authorList>
    </citation>
    <scope>IDENTIFICATION</scope>
</reference>
<sequence length="98" mass="10967">MGKDYLKTIHGIVAIIQIILLTIGLFICSFVWKNGDVYFLFYLGDAPAQIYILFALLITWAATIGVTVMQLIGQDILESMGKVKWIRLELGLDFSEGP</sequence>
<feature type="transmembrane region" description="Helical" evidence="1">
    <location>
        <begin position="12"/>
        <end position="32"/>
    </location>
</feature>
<keyword evidence="2" id="KW-1185">Reference proteome</keyword>